<comment type="caution">
    <text evidence="2">The sequence shown here is derived from an EMBL/GenBank/DDBJ whole genome shotgun (WGS) entry which is preliminary data.</text>
</comment>
<feature type="region of interest" description="Disordered" evidence="1">
    <location>
        <begin position="1"/>
        <end position="25"/>
    </location>
</feature>
<dbReference type="eggNOG" id="arCOG01501">
    <property type="taxonomic scope" value="Archaea"/>
</dbReference>
<gene>
    <name evidence="2" type="ORF">C451_04119</name>
</gene>
<dbReference type="Proteomes" id="UP000011680">
    <property type="component" value="Unassembled WGS sequence"/>
</dbReference>
<accession>M0NEY7</accession>
<evidence type="ECO:0000313" key="3">
    <source>
        <dbReference type="Proteomes" id="UP000011680"/>
    </source>
</evidence>
<protein>
    <submittedName>
        <fullName evidence="2">Respiratory nitrate reductase beta subunit</fullName>
    </submittedName>
</protein>
<sequence>MAATSRPNRPAARNTLITRNGGTSIPSQEDYGRVWDFNHTKIRYDGSDAPLRPLGEAHEWGVNWDEDQGTGEYLNSYTIPVSSI</sequence>
<dbReference type="EMBL" id="AOMF01000092">
    <property type="protein sequence ID" value="EMA56118.1"/>
    <property type="molecule type" value="Genomic_DNA"/>
</dbReference>
<dbReference type="AlphaFoldDB" id="M0NEY7"/>
<proteinExistence type="predicted"/>
<organism evidence="2 3">
    <name type="scientific">Halococcus thailandensis JCM 13552</name>
    <dbReference type="NCBI Taxonomy" id="1227457"/>
    <lineage>
        <taxon>Archaea</taxon>
        <taxon>Methanobacteriati</taxon>
        <taxon>Methanobacteriota</taxon>
        <taxon>Stenosarchaea group</taxon>
        <taxon>Halobacteria</taxon>
        <taxon>Halobacteriales</taxon>
        <taxon>Halococcaceae</taxon>
        <taxon>Halococcus</taxon>
    </lineage>
</organism>
<reference evidence="2 3" key="1">
    <citation type="journal article" date="2014" name="PLoS Genet.">
        <title>Phylogenetically driven sequencing of extremely halophilic archaea reveals strategies for static and dynamic osmo-response.</title>
        <authorList>
            <person name="Becker E.A."/>
            <person name="Seitzer P.M."/>
            <person name="Tritt A."/>
            <person name="Larsen D."/>
            <person name="Krusor M."/>
            <person name="Yao A.I."/>
            <person name="Wu D."/>
            <person name="Madern D."/>
            <person name="Eisen J.A."/>
            <person name="Darling A.E."/>
            <person name="Facciotti M.T."/>
        </authorList>
    </citation>
    <scope>NUCLEOTIDE SEQUENCE [LARGE SCALE GENOMIC DNA]</scope>
    <source>
        <strain evidence="2 3">JCM 13552</strain>
    </source>
</reference>
<name>M0NEY7_9EURY</name>
<keyword evidence="3" id="KW-1185">Reference proteome</keyword>
<evidence type="ECO:0000256" key="1">
    <source>
        <dbReference type="SAM" id="MobiDB-lite"/>
    </source>
</evidence>
<evidence type="ECO:0000313" key="2">
    <source>
        <dbReference type="EMBL" id="EMA56118.1"/>
    </source>
</evidence>
<feature type="compositionally biased region" description="Polar residues" evidence="1">
    <location>
        <begin position="15"/>
        <end position="25"/>
    </location>
</feature>